<gene>
    <name evidence="2" type="ORF">K5I29_11465</name>
</gene>
<proteinExistence type="predicted"/>
<reference evidence="2" key="1">
    <citation type="submission" date="2021-08" db="EMBL/GenBank/DDBJ databases">
        <title>Flavobacterium sp. strain CC-SYL302.</title>
        <authorList>
            <person name="Lin S.-Y."/>
            <person name="Lee T.-H."/>
            <person name="Young C.-C."/>
        </authorList>
    </citation>
    <scope>NUCLEOTIDE SEQUENCE</scope>
    <source>
        <strain evidence="2">CC-SYL302</strain>
    </source>
</reference>
<feature type="chain" id="PRO_5046407993" evidence="1">
    <location>
        <begin position="26"/>
        <end position="391"/>
    </location>
</feature>
<dbReference type="InterPro" id="IPR023614">
    <property type="entry name" value="Porin_dom_sf"/>
</dbReference>
<keyword evidence="1" id="KW-0732">Signal</keyword>
<dbReference type="InterPro" id="IPR010870">
    <property type="entry name" value="Porin_O/P"/>
</dbReference>
<keyword evidence="3" id="KW-1185">Reference proteome</keyword>
<evidence type="ECO:0000313" key="3">
    <source>
        <dbReference type="Proteomes" id="UP001163328"/>
    </source>
</evidence>
<accession>A0ABY6LXM4</accession>
<sequence>MQVFTNWKKLCSAAVLFFAASSLQAQDTIYVVQQIVNTKTETTKSEYPKFKIGGVFQARYLESVKRDVDVDGLNHTEGKYLKSTYDVKRMRVSMNANLTQNLSVVALANFADFKSDPRTRVLENAYARYAVSRYVQLQIGQFRPSFGMEDSYPVDIVKSIDYSNAYYLMGSNGWQSFQIGAAVGGSVDLGKVPLTYSVSMTNGNGKNTVDNNNGKHYSGRFVFDLNKKNNFRLGFSAGAGNEFGKDIYALGLEGTYQMKLTERWSFDIQTEAIQAINQSLYFSLPEADRLDNINNYVLKGIYALPSFRYYVGKKHFQALEFSFRYEYLEANSKLNSNPRQTYVPMLSLEFLKNYGARIQIGAQIDNYRKNIANTKTYNANLAFVQFQCRLQ</sequence>
<evidence type="ECO:0000256" key="1">
    <source>
        <dbReference type="SAM" id="SignalP"/>
    </source>
</evidence>
<dbReference type="Pfam" id="PF07396">
    <property type="entry name" value="Porin_O_P"/>
    <property type="match status" value="1"/>
</dbReference>
<protein>
    <submittedName>
        <fullName evidence="2">OprO/OprP family phosphate-selective porin</fullName>
    </submittedName>
</protein>
<dbReference type="Gene3D" id="2.40.160.10">
    <property type="entry name" value="Porin"/>
    <property type="match status" value="1"/>
</dbReference>
<dbReference type="Proteomes" id="UP001163328">
    <property type="component" value="Chromosome"/>
</dbReference>
<dbReference type="EMBL" id="CP081495">
    <property type="protein sequence ID" value="UYW01085.1"/>
    <property type="molecule type" value="Genomic_DNA"/>
</dbReference>
<dbReference type="SUPFAM" id="SSF56935">
    <property type="entry name" value="Porins"/>
    <property type="match status" value="1"/>
</dbReference>
<feature type="signal peptide" evidence="1">
    <location>
        <begin position="1"/>
        <end position="25"/>
    </location>
</feature>
<dbReference type="RefSeq" id="WP_264433476.1">
    <property type="nucleotide sequence ID" value="NZ_CP081495.1"/>
</dbReference>
<evidence type="ECO:0000313" key="2">
    <source>
        <dbReference type="EMBL" id="UYW01085.1"/>
    </source>
</evidence>
<name>A0ABY6LXM4_9FLAO</name>
<organism evidence="2 3">
    <name type="scientific">Flavobacterium agricola</name>
    <dbReference type="NCBI Taxonomy" id="2870839"/>
    <lineage>
        <taxon>Bacteria</taxon>
        <taxon>Pseudomonadati</taxon>
        <taxon>Bacteroidota</taxon>
        <taxon>Flavobacteriia</taxon>
        <taxon>Flavobacteriales</taxon>
        <taxon>Flavobacteriaceae</taxon>
        <taxon>Flavobacterium</taxon>
    </lineage>
</organism>